<feature type="domain" description="Arf-GAP" evidence="7">
    <location>
        <begin position="10"/>
        <end position="133"/>
    </location>
</feature>
<evidence type="ECO:0000256" key="4">
    <source>
        <dbReference type="ARBA" id="ARBA00022833"/>
    </source>
</evidence>
<feature type="compositionally biased region" description="Basic and acidic residues" evidence="6">
    <location>
        <begin position="264"/>
        <end position="273"/>
    </location>
</feature>
<dbReference type="GO" id="GO:0005096">
    <property type="term" value="F:GTPase activator activity"/>
    <property type="evidence" value="ECO:0007669"/>
    <property type="project" value="UniProtKB-KW"/>
</dbReference>
<evidence type="ECO:0000313" key="9">
    <source>
        <dbReference type="Proteomes" id="UP000011958"/>
    </source>
</evidence>
<dbReference type="STRING" id="1069680.M7NLW0"/>
<comment type="caution">
    <text evidence="8">The sequence shown here is derived from an EMBL/GenBank/DDBJ whole genome shotgun (WGS) entry which is preliminary data.</text>
</comment>
<dbReference type="PANTHER" id="PTHR45686:SF4">
    <property type="entry name" value="ADP-RIBOSYLATION FACTOR GTPASE ACTIVATING PROTEIN 3, ISOFORM H"/>
    <property type="match status" value="1"/>
</dbReference>
<dbReference type="Proteomes" id="UP000011958">
    <property type="component" value="Unassembled WGS sequence"/>
</dbReference>
<evidence type="ECO:0000256" key="5">
    <source>
        <dbReference type="PROSITE-ProRule" id="PRU00288"/>
    </source>
</evidence>
<dbReference type="VEuPathDB" id="FungiDB:PNEG_03564"/>
<proteinExistence type="predicted"/>
<keyword evidence="1" id="KW-0343">GTPase activation</keyword>
<dbReference type="InterPro" id="IPR038508">
    <property type="entry name" value="ArfGAP_dom_sf"/>
</dbReference>
<evidence type="ECO:0000256" key="2">
    <source>
        <dbReference type="ARBA" id="ARBA00022723"/>
    </source>
</evidence>
<dbReference type="AlphaFoldDB" id="M7NLW0"/>
<dbReference type="EMBL" id="AFWA02000016">
    <property type="protein sequence ID" value="EMR08126.1"/>
    <property type="molecule type" value="Genomic_DNA"/>
</dbReference>
<organism evidence="8 9">
    <name type="scientific">Pneumocystis murina (strain B123)</name>
    <name type="common">Mouse pneumocystis pneumonia agent</name>
    <name type="synonym">Pneumocystis carinii f. sp. muris</name>
    <dbReference type="NCBI Taxonomy" id="1069680"/>
    <lineage>
        <taxon>Eukaryota</taxon>
        <taxon>Fungi</taxon>
        <taxon>Dikarya</taxon>
        <taxon>Ascomycota</taxon>
        <taxon>Taphrinomycotina</taxon>
        <taxon>Pneumocystomycetes</taxon>
        <taxon>Pneumocystaceae</taxon>
        <taxon>Pneumocystis</taxon>
    </lineage>
</organism>
<dbReference type="eggNOG" id="KOG0706">
    <property type="taxonomic scope" value="Eukaryota"/>
</dbReference>
<reference evidence="9" key="1">
    <citation type="journal article" date="2016" name="Nat. Commun.">
        <title>Genome analysis of three Pneumocystis species reveals adaptation mechanisms to life exclusively in mammalian hosts.</title>
        <authorList>
            <person name="Ma L."/>
            <person name="Chen Z."/>
            <person name="Huang D.W."/>
            <person name="Kutty G."/>
            <person name="Ishihara M."/>
            <person name="Wang H."/>
            <person name="Abouelleil A."/>
            <person name="Bishop L."/>
            <person name="Davey E."/>
            <person name="Deng R."/>
            <person name="Deng X."/>
            <person name="Fan L."/>
            <person name="Fantoni G."/>
            <person name="Fitzgerald M."/>
            <person name="Gogineni E."/>
            <person name="Goldberg J.M."/>
            <person name="Handley G."/>
            <person name="Hu X."/>
            <person name="Huber C."/>
            <person name="Jiao X."/>
            <person name="Jones K."/>
            <person name="Levin J.Z."/>
            <person name="Liu Y."/>
            <person name="Macdonald P."/>
            <person name="Melnikov A."/>
            <person name="Raley C."/>
            <person name="Sassi M."/>
            <person name="Sherman B.T."/>
            <person name="Song X."/>
            <person name="Sykes S."/>
            <person name="Tran B."/>
            <person name="Walsh L."/>
            <person name="Xia Y."/>
            <person name="Yang J."/>
            <person name="Young S."/>
            <person name="Zeng Q."/>
            <person name="Zheng X."/>
            <person name="Stephens R."/>
            <person name="Nusbaum C."/>
            <person name="Birren B.W."/>
            <person name="Azadi P."/>
            <person name="Lempicki R.A."/>
            <person name="Cuomo C.A."/>
            <person name="Kovacs J.A."/>
        </authorList>
    </citation>
    <scope>NUCLEOTIDE SEQUENCE [LARGE SCALE GENOMIC DNA]</scope>
    <source>
        <strain evidence="9">B123</strain>
    </source>
</reference>
<dbReference type="InterPro" id="IPR001164">
    <property type="entry name" value="ArfGAP_dom"/>
</dbReference>
<feature type="region of interest" description="Disordered" evidence="6">
    <location>
        <begin position="246"/>
        <end position="295"/>
    </location>
</feature>
<evidence type="ECO:0000256" key="3">
    <source>
        <dbReference type="ARBA" id="ARBA00022771"/>
    </source>
</evidence>
<keyword evidence="2" id="KW-0479">Metal-binding</keyword>
<dbReference type="SUPFAM" id="SSF57863">
    <property type="entry name" value="ArfGap/RecO-like zinc finger"/>
    <property type="match status" value="1"/>
</dbReference>
<protein>
    <recommendedName>
        <fullName evidence="7">Arf-GAP domain-containing protein</fullName>
    </recommendedName>
</protein>
<dbReference type="PANTHER" id="PTHR45686">
    <property type="entry name" value="ADP-RIBOSYLATION FACTOR GTPASE ACTIVATING PROTEIN 3, ISOFORM H-RELATED"/>
    <property type="match status" value="1"/>
</dbReference>
<dbReference type="HOGENOM" id="CLU_023062_7_0_1"/>
<dbReference type="PROSITE" id="PS50115">
    <property type="entry name" value="ARFGAP"/>
    <property type="match status" value="1"/>
</dbReference>
<evidence type="ECO:0000313" key="8">
    <source>
        <dbReference type="EMBL" id="EMR08126.1"/>
    </source>
</evidence>
<dbReference type="PRINTS" id="PR00405">
    <property type="entry name" value="REVINTRACTNG"/>
</dbReference>
<dbReference type="RefSeq" id="XP_007875657.1">
    <property type="nucleotide sequence ID" value="XM_007877466.1"/>
</dbReference>
<name>M7NLW0_PNEMU</name>
<dbReference type="Pfam" id="PF01412">
    <property type="entry name" value="ArfGap"/>
    <property type="match status" value="1"/>
</dbReference>
<dbReference type="OrthoDB" id="983479at2759"/>
<evidence type="ECO:0000256" key="6">
    <source>
        <dbReference type="SAM" id="MobiDB-lite"/>
    </source>
</evidence>
<dbReference type="GeneID" id="19897251"/>
<sequence>MTHASKEESQKIFKNLRAQKYNQNCFDCGANGATWAATTFGIYICLDCSSIHRNLGVHISFVRSTILDLWTWDQLRIMKVGGNLSALEYFTKHGGTSILDSKDVKTKYTSKTAISYKDELKQRALLDSKSNSSIKIDDDEHSLISNDADDDFFTQWNDHMFQKSTLTCDTKTSFLDKTEINNTTKISNNHKDSMNSNLLKENSILNTSKLRSYVSTNKRTGITGPKLTKKLGAKKIAETFDFEEAEKNARKENNSNLSHTVKKNQIELEKDDLNNSNKSFSENSESDPKTNSSVKETTTGFQKLCFGQTKSTPKSIETNLSYKERSTTGNPCNDEITYARDNFFGQKSISSDKYFQRDLYNPAIQEETKLRLQAFNGAQSISSDQYYGENDTSTRDYKGFEESAKEYIQKFADTAYNDIENIREVLNHGAQKLSNILYEFGSRYNF</sequence>
<accession>M7NLW0</accession>
<evidence type="ECO:0000256" key="1">
    <source>
        <dbReference type="ARBA" id="ARBA00022468"/>
    </source>
</evidence>
<dbReference type="OMA" id="PANQVCF"/>
<dbReference type="CDD" id="cd08831">
    <property type="entry name" value="ArfGap_ArfGap2_3_like"/>
    <property type="match status" value="1"/>
</dbReference>
<keyword evidence="9" id="KW-1185">Reference proteome</keyword>
<evidence type="ECO:0000259" key="7">
    <source>
        <dbReference type="PROSITE" id="PS50115"/>
    </source>
</evidence>
<keyword evidence="3 5" id="KW-0863">Zinc-finger</keyword>
<dbReference type="GO" id="GO:0008270">
    <property type="term" value="F:zinc ion binding"/>
    <property type="evidence" value="ECO:0007669"/>
    <property type="project" value="UniProtKB-KW"/>
</dbReference>
<dbReference type="GO" id="GO:0000139">
    <property type="term" value="C:Golgi membrane"/>
    <property type="evidence" value="ECO:0007669"/>
    <property type="project" value="GOC"/>
</dbReference>
<keyword evidence="4" id="KW-0862">Zinc</keyword>
<dbReference type="InterPro" id="IPR037278">
    <property type="entry name" value="ARFGAP/RecO"/>
</dbReference>
<gene>
    <name evidence="8" type="ORF">PNEG_03564</name>
</gene>
<dbReference type="SMART" id="SM00105">
    <property type="entry name" value="ArfGap"/>
    <property type="match status" value="1"/>
</dbReference>
<dbReference type="Gene3D" id="1.10.220.150">
    <property type="entry name" value="Arf GTPase activating protein"/>
    <property type="match status" value="1"/>
</dbReference>
<dbReference type="GO" id="GO:0048205">
    <property type="term" value="P:COPI coating of Golgi vesicle"/>
    <property type="evidence" value="ECO:0007669"/>
    <property type="project" value="TreeGrafter"/>
</dbReference>
<feature type="compositionally biased region" description="Low complexity" evidence="6">
    <location>
        <begin position="274"/>
        <end position="283"/>
    </location>
</feature>